<dbReference type="EC" id="2.7.4.3" evidence="5 7"/>
<dbReference type="GO" id="GO:0004017">
    <property type="term" value="F:AMP kinase activity"/>
    <property type="evidence" value="ECO:0007669"/>
    <property type="project" value="UniProtKB-UniRule"/>
</dbReference>
<evidence type="ECO:0000256" key="4">
    <source>
        <dbReference type="ARBA" id="ARBA00022777"/>
    </source>
</evidence>
<dbReference type="InterPro" id="IPR000850">
    <property type="entry name" value="Adenylat/UMP-CMP_kin"/>
</dbReference>
<evidence type="ECO:0000256" key="7">
    <source>
        <dbReference type="RuleBase" id="RU003331"/>
    </source>
</evidence>
<evidence type="ECO:0000256" key="1">
    <source>
        <dbReference type="ARBA" id="ARBA00022679"/>
    </source>
</evidence>
<proteinExistence type="inferred from homology"/>
<dbReference type="InterPro" id="IPR027417">
    <property type="entry name" value="P-loop_NTPase"/>
</dbReference>
<evidence type="ECO:0000256" key="6">
    <source>
        <dbReference type="RuleBase" id="RU003330"/>
    </source>
</evidence>
<dbReference type="GO" id="GO:0005524">
    <property type="term" value="F:ATP binding"/>
    <property type="evidence" value="ECO:0007669"/>
    <property type="project" value="UniProtKB-UniRule"/>
</dbReference>
<feature type="binding site" evidence="5">
    <location>
        <position position="36"/>
    </location>
    <ligand>
        <name>AMP</name>
        <dbReference type="ChEBI" id="CHEBI:456215"/>
    </ligand>
</feature>
<accession>A0A1F6N2C8</accession>
<feature type="binding site" evidence="5">
    <location>
        <position position="208"/>
    </location>
    <ligand>
        <name>ATP</name>
        <dbReference type="ChEBI" id="CHEBI:30616"/>
    </ligand>
</feature>
<comment type="catalytic activity">
    <reaction evidence="5 7">
        <text>AMP + ATP = 2 ADP</text>
        <dbReference type="Rhea" id="RHEA:12973"/>
        <dbReference type="ChEBI" id="CHEBI:30616"/>
        <dbReference type="ChEBI" id="CHEBI:456215"/>
        <dbReference type="ChEBI" id="CHEBI:456216"/>
        <dbReference type="EC" id="2.7.4.3"/>
    </reaction>
</comment>
<comment type="caution">
    <text evidence="8">The sequence shown here is derived from an EMBL/GenBank/DDBJ whole genome shotgun (WGS) entry which is preliminary data.</text>
</comment>
<comment type="similarity">
    <text evidence="5 6">Belongs to the adenylate kinase family.</text>
</comment>
<dbReference type="Gene3D" id="3.40.50.300">
    <property type="entry name" value="P-loop containing nucleotide triphosphate hydrolases"/>
    <property type="match status" value="1"/>
</dbReference>
<name>A0A1F6N2C8_9BACT</name>
<dbReference type="UniPathway" id="UPA00588">
    <property type="reaction ID" value="UER00649"/>
</dbReference>
<dbReference type="SUPFAM" id="SSF52540">
    <property type="entry name" value="P-loop containing nucleoside triphosphate hydrolases"/>
    <property type="match status" value="1"/>
</dbReference>
<feature type="binding site" evidence="5">
    <location>
        <position position="168"/>
    </location>
    <ligand>
        <name>AMP</name>
        <dbReference type="ChEBI" id="CHEBI:456215"/>
    </ligand>
</feature>
<feature type="binding site" evidence="5">
    <location>
        <begin position="15"/>
        <end position="20"/>
    </location>
    <ligand>
        <name>ATP</name>
        <dbReference type="ChEBI" id="CHEBI:30616"/>
    </ligand>
</feature>
<dbReference type="PRINTS" id="PR00094">
    <property type="entry name" value="ADENYLTKNASE"/>
</dbReference>
<feature type="binding site" evidence="5">
    <location>
        <position position="179"/>
    </location>
    <ligand>
        <name>AMP</name>
        <dbReference type="ChEBI" id="CHEBI:456215"/>
    </ligand>
</feature>
<comment type="subunit">
    <text evidence="5 7">Monomer.</text>
</comment>
<keyword evidence="5" id="KW-0963">Cytoplasm</keyword>
<comment type="domain">
    <text evidence="5">Consists of three domains, a large central CORE domain and two small peripheral domains, NMPbind and LID, which undergo movements during catalysis. The LID domain closes over the site of phosphoryl transfer upon ATP binding. Assembling and dissambling the active center during each catalytic cycle provides an effective means to prevent ATP hydrolysis.</text>
</comment>
<gene>
    <name evidence="5" type="primary">adk</name>
    <name evidence="8" type="ORF">A2983_03340</name>
</gene>
<keyword evidence="2 5" id="KW-0545">Nucleotide biosynthesis</keyword>
<protein>
    <recommendedName>
        <fullName evidence="5 7">Adenylate kinase</fullName>
        <shortName evidence="5">AK</shortName>
        <ecNumber evidence="5 7">2.7.4.3</ecNumber>
    </recommendedName>
    <alternativeName>
        <fullName evidence="5">ATP-AMP transphosphorylase</fullName>
    </alternativeName>
    <alternativeName>
        <fullName evidence="5">ATP:AMP phosphotransferase</fullName>
    </alternativeName>
    <alternativeName>
        <fullName evidence="5">Adenylate monophosphate kinase</fullName>
    </alternativeName>
</protein>
<keyword evidence="5 7" id="KW-0067">ATP-binding</keyword>
<evidence type="ECO:0000313" key="9">
    <source>
        <dbReference type="Proteomes" id="UP000177040"/>
    </source>
</evidence>
<feature type="binding site" evidence="5">
    <location>
        <begin position="64"/>
        <end position="66"/>
    </location>
    <ligand>
        <name>AMP</name>
        <dbReference type="ChEBI" id="CHEBI:456215"/>
    </ligand>
</feature>
<dbReference type="HAMAP" id="MF_00235">
    <property type="entry name" value="Adenylate_kinase_Adk"/>
    <property type="match status" value="1"/>
</dbReference>
<dbReference type="Proteomes" id="UP000177040">
    <property type="component" value="Unassembled WGS sequence"/>
</dbReference>
<keyword evidence="3 5" id="KW-0547">Nucleotide-binding</keyword>
<comment type="subcellular location">
    <subcellularLocation>
        <location evidence="5 7">Cytoplasm</location>
    </subcellularLocation>
</comment>
<keyword evidence="4 5" id="KW-0418">Kinase</keyword>
<feature type="binding site" evidence="5">
    <location>
        <position position="136"/>
    </location>
    <ligand>
        <name>ATP</name>
        <dbReference type="ChEBI" id="CHEBI:30616"/>
    </ligand>
</feature>
<feature type="binding site" evidence="5">
    <location>
        <position position="41"/>
    </location>
    <ligand>
        <name>AMP</name>
        <dbReference type="ChEBI" id="CHEBI:456215"/>
    </ligand>
</feature>
<comment type="pathway">
    <text evidence="5">Purine metabolism; AMP biosynthesis via salvage pathway; AMP from ADP: step 1/1.</text>
</comment>
<dbReference type="GO" id="GO:0044209">
    <property type="term" value="P:AMP salvage"/>
    <property type="evidence" value="ECO:0007669"/>
    <property type="project" value="UniProtKB-UniRule"/>
</dbReference>
<evidence type="ECO:0000256" key="3">
    <source>
        <dbReference type="ARBA" id="ARBA00022741"/>
    </source>
</evidence>
<evidence type="ECO:0000256" key="2">
    <source>
        <dbReference type="ARBA" id="ARBA00022727"/>
    </source>
</evidence>
<comment type="function">
    <text evidence="5">Catalyzes the reversible transfer of the terminal phosphate group between ATP and AMP. Plays an important role in cellular energy homeostasis and in adenine nucleotide metabolism.</text>
</comment>
<evidence type="ECO:0000313" key="8">
    <source>
        <dbReference type="EMBL" id="OGH78089.1"/>
    </source>
</evidence>
<organism evidence="8 9">
    <name type="scientific">Candidatus Magasanikbacteria bacterium RIFCSPLOWO2_01_FULL_40_15</name>
    <dbReference type="NCBI Taxonomy" id="1798686"/>
    <lineage>
        <taxon>Bacteria</taxon>
        <taxon>Candidatus Magasanikiibacteriota</taxon>
    </lineage>
</organism>
<reference evidence="8 9" key="1">
    <citation type="journal article" date="2016" name="Nat. Commun.">
        <title>Thousands of microbial genomes shed light on interconnected biogeochemical processes in an aquifer system.</title>
        <authorList>
            <person name="Anantharaman K."/>
            <person name="Brown C.T."/>
            <person name="Hug L.A."/>
            <person name="Sharon I."/>
            <person name="Castelle C.J."/>
            <person name="Probst A.J."/>
            <person name="Thomas B.C."/>
            <person name="Singh A."/>
            <person name="Wilkins M.J."/>
            <person name="Karaoz U."/>
            <person name="Brodie E.L."/>
            <person name="Williams K.H."/>
            <person name="Hubbard S.S."/>
            <person name="Banfield J.F."/>
        </authorList>
    </citation>
    <scope>NUCLEOTIDE SEQUENCE [LARGE SCALE GENOMIC DNA]</scope>
</reference>
<keyword evidence="1 5" id="KW-0808">Transferase</keyword>
<feature type="binding site" evidence="5">
    <location>
        <position position="100"/>
    </location>
    <ligand>
        <name>AMP</name>
        <dbReference type="ChEBI" id="CHEBI:456215"/>
    </ligand>
</feature>
<dbReference type="CDD" id="cd01428">
    <property type="entry name" value="ADK"/>
    <property type="match status" value="1"/>
</dbReference>
<dbReference type="AlphaFoldDB" id="A0A1F6N2C8"/>
<sequence length="223" mass="24291">MSVNKKIIILLGVPGSGKGTQARFLVDDWGMAHVSTGDLLRALEVDPNGDDNDKQKLADMKAGKLVADDLIYKLAFAEIERNLALGKSVVLDGAIRSVEQAQKYNEFFIAQGVNDSVLAIELTLSDDLSFKRLIKRKVCADCADIIPYAVDNETKTKCEKCGGKLITRGDDNPTTAQKRIEEQGNAKLQPIVAYYRAGGHLVSVDGSQPILDVDTQVKKILTD</sequence>
<dbReference type="GO" id="GO:0005737">
    <property type="term" value="C:cytoplasm"/>
    <property type="evidence" value="ECO:0007669"/>
    <property type="project" value="UniProtKB-SubCell"/>
</dbReference>
<evidence type="ECO:0000256" key="5">
    <source>
        <dbReference type="HAMAP-Rule" id="MF_00235"/>
    </source>
</evidence>
<dbReference type="Pfam" id="PF00406">
    <property type="entry name" value="ADK"/>
    <property type="match status" value="1"/>
</dbReference>
<comment type="caution">
    <text evidence="5">Lacks conserved residue(s) required for the propagation of feature annotation.</text>
</comment>
<dbReference type="EMBL" id="MFQH01000017">
    <property type="protein sequence ID" value="OGH78089.1"/>
    <property type="molecule type" value="Genomic_DNA"/>
</dbReference>
<dbReference type="PANTHER" id="PTHR23359">
    <property type="entry name" value="NUCLEOTIDE KINASE"/>
    <property type="match status" value="1"/>
</dbReference>